<dbReference type="InterPro" id="IPR045038">
    <property type="entry name" value="AIG2-like"/>
</dbReference>
<protein>
    <recommendedName>
        <fullName evidence="2">Gamma-glutamylcyclotransferase AIG2-like domain-containing protein</fullName>
    </recommendedName>
</protein>
<dbReference type="Proteomes" id="UP000541444">
    <property type="component" value="Unassembled WGS sequence"/>
</dbReference>
<keyword evidence="4" id="KW-1185">Reference proteome</keyword>
<organism evidence="3 4">
    <name type="scientific">Kingdonia uniflora</name>
    <dbReference type="NCBI Taxonomy" id="39325"/>
    <lineage>
        <taxon>Eukaryota</taxon>
        <taxon>Viridiplantae</taxon>
        <taxon>Streptophyta</taxon>
        <taxon>Embryophyta</taxon>
        <taxon>Tracheophyta</taxon>
        <taxon>Spermatophyta</taxon>
        <taxon>Magnoliopsida</taxon>
        <taxon>Ranunculales</taxon>
        <taxon>Circaeasteraceae</taxon>
        <taxon>Kingdonia</taxon>
    </lineage>
</organism>
<dbReference type="Pfam" id="PF06094">
    <property type="entry name" value="GGACT"/>
    <property type="match status" value="1"/>
</dbReference>
<proteinExistence type="inferred from homology"/>
<accession>A0A7J7LGM0</accession>
<sequence length="80" mass="9355">MFFISCVLLGITDPELDILDTFEDVEYEKHTVDVSLSNTEENFQAYTYVWENKNDPNLYGNWDFEVTLFSALPVFTPFCL</sequence>
<dbReference type="InterPro" id="IPR009288">
    <property type="entry name" value="AIG2-like_dom"/>
</dbReference>
<comment type="caution">
    <text evidence="3">The sequence shown here is derived from an EMBL/GenBank/DDBJ whole genome shotgun (WGS) entry which is preliminary data.</text>
</comment>
<dbReference type="EMBL" id="JACGCM010002299">
    <property type="protein sequence ID" value="KAF6141796.1"/>
    <property type="molecule type" value="Genomic_DNA"/>
</dbReference>
<dbReference type="PANTHER" id="PTHR31544:SF2">
    <property type="entry name" value="AIG2-LIKE PROTEIN D"/>
    <property type="match status" value="1"/>
</dbReference>
<name>A0A7J7LGM0_9MAGN</name>
<dbReference type="SUPFAM" id="SSF110857">
    <property type="entry name" value="Gamma-glutamyl cyclotransferase-like"/>
    <property type="match status" value="1"/>
</dbReference>
<feature type="domain" description="Gamma-glutamylcyclotransferase AIG2-like" evidence="2">
    <location>
        <begin position="4"/>
        <end position="63"/>
    </location>
</feature>
<evidence type="ECO:0000313" key="3">
    <source>
        <dbReference type="EMBL" id="KAF6141796.1"/>
    </source>
</evidence>
<gene>
    <name evidence="3" type="ORF">GIB67_027974</name>
</gene>
<evidence type="ECO:0000313" key="4">
    <source>
        <dbReference type="Proteomes" id="UP000541444"/>
    </source>
</evidence>
<dbReference type="PANTHER" id="PTHR31544">
    <property type="entry name" value="AIG2-LIKE PROTEIN D"/>
    <property type="match status" value="1"/>
</dbReference>
<dbReference type="OrthoDB" id="1044435at2759"/>
<evidence type="ECO:0000259" key="2">
    <source>
        <dbReference type="Pfam" id="PF06094"/>
    </source>
</evidence>
<dbReference type="InterPro" id="IPR036568">
    <property type="entry name" value="GGCT-like_sf"/>
</dbReference>
<reference evidence="3 4" key="1">
    <citation type="journal article" date="2020" name="IScience">
        <title>Genome Sequencing of the Endangered Kingdonia uniflora (Circaeasteraceae, Ranunculales) Reveals Potential Mechanisms of Evolutionary Specialization.</title>
        <authorList>
            <person name="Sun Y."/>
            <person name="Deng T."/>
            <person name="Zhang A."/>
            <person name="Moore M.J."/>
            <person name="Landis J.B."/>
            <person name="Lin N."/>
            <person name="Zhang H."/>
            <person name="Zhang X."/>
            <person name="Huang J."/>
            <person name="Zhang X."/>
            <person name="Sun H."/>
            <person name="Wang H."/>
        </authorList>
    </citation>
    <scope>NUCLEOTIDE SEQUENCE [LARGE SCALE GENOMIC DNA]</scope>
    <source>
        <strain evidence="3">TB1705</strain>
        <tissue evidence="3">Leaf</tissue>
    </source>
</reference>
<comment type="similarity">
    <text evidence="1">Belongs to the gamma-glutamylcyclotransferase family.</text>
</comment>
<dbReference type="AlphaFoldDB" id="A0A7J7LGM0"/>
<evidence type="ECO:0000256" key="1">
    <source>
        <dbReference type="ARBA" id="ARBA00008861"/>
    </source>
</evidence>
<dbReference type="Gene3D" id="3.10.490.10">
    <property type="entry name" value="Gamma-glutamyl cyclotransferase-like"/>
    <property type="match status" value="1"/>
</dbReference>